<gene>
    <name evidence="1" type="ordered locus">Tph_c21260</name>
</gene>
<organism evidence="1 2">
    <name type="scientific">Thermacetogenium phaeum (strain ATCC BAA-254 / DSM 26808 / PB)</name>
    <dbReference type="NCBI Taxonomy" id="1089553"/>
    <lineage>
        <taxon>Bacteria</taxon>
        <taxon>Bacillati</taxon>
        <taxon>Bacillota</taxon>
        <taxon>Clostridia</taxon>
        <taxon>Thermoanaerobacterales</taxon>
        <taxon>Thermoanaerobacteraceae</taxon>
        <taxon>Thermacetogenium</taxon>
    </lineage>
</organism>
<accession>K4LK56</accession>
<dbReference type="KEGG" id="tpz:Tph_c21260"/>
<dbReference type="RefSeq" id="WP_015051195.1">
    <property type="nucleotide sequence ID" value="NC_018870.1"/>
</dbReference>
<dbReference type="STRING" id="1089553.Tph_c21260"/>
<name>K4LK56_THEPS</name>
<evidence type="ECO:0000313" key="2">
    <source>
        <dbReference type="Proteomes" id="UP000000467"/>
    </source>
</evidence>
<proteinExistence type="predicted"/>
<evidence type="ECO:0000313" key="1">
    <source>
        <dbReference type="EMBL" id="AFV12320.1"/>
    </source>
</evidence>
<keyword evidence="2" id="KW-1185">Reference proteome</keyword>
<dbReference type="AlphaFoldDB" id="K4LK56"/>
<sequence>MMDVGELLAMLRKIQEGGDFPEPEARVKTPPGAVQSGEQAAALARLQQLLPKADLPEEGEILGLIKEMTSGMSSDERQRLYKFIDRSTRQLGFGELSAAFLKMLDDMDDNG</sequence>
<reference evidence="1 2" key="1">
    <citation type="journal article" date="2012" name="BMC Genomics">
        <title>Genome-guided analysis of physiological and morphological traits of the fermentative acetate oxidizer Thermacetogenium phaeum.</title>
        <authorList>
            <person name="Oehler D."/>
            <person name="Poehlein A."/>
            <person name="Leimbach A."/>
            <person name="Muller N."/>
            <person name="Daniel R."/>
            <person name="Gottschalk G."/>
            <person name="Schink B."/>
        </authorList>
    </citation>
    <scope>NUCLEOTIDE SEQUENCE [LARGE SCALE GENOMIC DNA]</scope>
    <source>
        <strain evidence="2">ATCC BAA-254 / DSM 26808 / PB</strain>
    </source>
</reference>
<dbReference type="Proteomes" id="UP000000467">
    <property type="component" value="Chromosome"/>
</dbReference>
<dbReference type="HOGENOM" id="CLU_2157190_0_0_9"/>
<dbReference type="EMBL" id="CP003732">
    <property type="protein sequence ID" value="AFV12320.1"/>
    <property type="molecule type" value="Genomic_DNA"/>
</dbReference>
<protein>
    <submittedName>
        <fullName evidence="1">Uncharacterized protein</fullName>
    </submittedName>
</protein>